<dbReference type="RefSeq" id="WP_092497207.1">
    <property type="nucleotide sequence ID" value="NZ_FOFG01000009.1"/>
</dbReference>
<dbReference type="Proteomes" id="UP000199647">
    <property type="component" value="Unassembled WGS sequence"/>
</dbReference>
<dbReference type="Gene3D" id="2.40.50.100">
    <property type="match status" value="1"/>
</dbReference>
<sequence>MAERRSDEDKQADNEPDAREDDRRGTDGSHDGESREEKSPGDNGSDKTEEKGEEKKKRSALKNPIVRIIILIIVVLLLVAGGMYAYHWWTAGRFVQSTNDAYIHSDQVTVAPKVSGYVEEVFAGQNQPVDANQKLVKIDDRQYRARVAQAVASVDARKADIARADAQMKQQESQIEQARAQLAGSQSTAKFAADEVNRYRPLAATGAATAEQLAQLRNRSDQANAQVASNQAQLDSAITMVDSIKAQRQQAVAALEQAQAQKLQADLDLADTLVTTPISGRVGDRSVEVGQLVQPGLRMMTIVPVQELYIDANFKETQIDLMRVGQPATIEVDALSHMTLHGKVVSISPGTGAQFSLIPPENATGNFTKIVQRVPVRISIDAGPEARKVLVPGLSVNVDVDTISARSDVRRQKRESERAEDRADEDDE</sequence>
<dbReference type="Gene3D" id="1.10.287.470">
    <property type="entry name" value="Helix hairpin bin"/>
    <property type="match status" value="2"/>
</dbReference>
<feature type="coiled-coil region" evidence="1">
    <location>
        <begin position="213"/>
        <end position="261"/>
    </location>
</feature>
<feature type="transmembrane region" description="Helical" evidence="3">
    <location>
        <begin position="65"/>
        <end position="89"/>
    </location>
</feature>
<dbReference type="InterPro" id="IPR058634">
    <property type="entry name" value="AaeA-lik-b-barrel"/>
</dbReference>
<dbReference type="Gene3D" id="2.40.30.170">
    <property type="match status" value="1"/>
</dbReference>
<keyword evidence="1" id="KW-0175">Coiled coil</keyword>
<dbReference type="OrthoDB" id="9811754at2"/>
<feature type="domain" description="Multidrug resistance protein MdtA-like barrel-sandwich hybrid" evidence="5">
    <location>
        <begin position="107"/>
        <end position="302"/>
    </location>
</feature>
<evidence type="ECO:0000259" key="4">
    <source>
        <dbReference type="Pfam" id="PF25876"/>
    </source>
</evidence>
<feature type="compositionally biased region" description="Basic and acidic residues" evidence="2">
    <location>
        <begin position="1"/>
        <end position="56"/>
    </location>
</feature>
<dbReference type="SUPFAM" id="SSF111369">
    <property type="entry name" value="HlyD-like secretion proteins"/>
    <property type="match status" value="2"/>
</dbReference>
<dbReference type="GO" id="GO:0055085">
    <property type="term" value="P:transmembrane transport"/>
    <property type="evidence" value="ECO:0007669"/>
    <property type="project" value="InterPro"/>
</dbReference>
<dbReference type="InterPro" id="IPR058625">
    <property type="entry name" value="MdtA-like_BSH"/>
</dbReference>
<feature type="compositionally biased region" description="Basic and acidic residues" evidence="2">
    <location>
        <begin position="407"/>
        <end position="421"/>
    </location>
</feature>
<keyword evidence="3" id="KW-0472">Membrane</keyword>
<evidence type="ECO:0000256" key="2">
    <source>
        <dbReference type="SAM" id="MobiDB-lite"/>
    </source>
</evidence>
<dbReference type="InterPro" id="IPR058624">
    <property type="entry name" value="MdtA-like_HH"/>
</dbReference>
<accession>A0A1H9K823</accession>
<protein>
    <submittedName>
        <fullName evidence="7">Membrane fusion protein, multidrug efflux system</fullName>
    </submittedName>
</protein>
<keyword evidence="3" id="KW-1133">Transmembrane helix</keyword>
<evidence type="ECO:0000256" key="3">
    <source>
        <dbReference type="SAM" id="Phobius"/>
    </source>
</evidence>
<reference evidence="7 8" key="1">
    <citation type="submission" date="2016-10" db="EMBL/GenBank/DDBJ databases">
        <authorList>
            <person name="de Groot N.N."/>
        </authorList>
    </citation>
    <scope>NUCLEOTIDE SEQUENCE [LARGE SCALE GENOMIC DNA]</scope>
    <source>
        <strain evidence="7 8">A52C2</strain>
    </source>
</reference>
<keyword evidence="3" id="KW-0812">Transmembrane</keyword>
<feature type="region of interest" description="Disordered" evidence="2">
    <location>
        <begin position="1"/>
        <end position="58"/>
    </location>
</feature>
<dbReference type="AlphaFoldDB" id="A0A1H9K823"/>
<evidence type="ECO:0000259" key="6">
    <source>
        <dbReference type="Pfam" id="PF25963"/>
    </source>
</evidence>
<evidence type="ECO:0000313" key="7">
    <source>
        <dbReference type="EMBL" id="SEQ95376.1"/>
    </source>
</evidence>
<dbReference type="Pfam" id="PF25963">
    <property type="entry name" value="Beta-barrel_AAEA"/>
    <property type="match status" value="1"/>
</dbReference>
<dbReference type="Pfam" id="PF25876">
    <property type="entry name" value="HH_MFP_RND"/>
    <property type="match status" value="1"/>
</dbReference>
<dbReference type="STRING" id="1855383.SAMN05216548_109115"/>
<dbReference type="PANTHER" id="PTHR30386:SF24">
    <property type="entry name" value="MULTIDRUG RESISTANCE EFFLUX PUMP"/>
    <property type="match status" value="1"/>
</dbReference>
<dbReference type="PANTHER" id="PTHR30386">
    <property type="entry name" value="MEMBRANE FUSION SUBUNIT OF EMRAB-TOLC MULTIDRUG EFFLUX PUMP"/>
    <property type="match status" value="1"/>
</dbReference>
<feature type="coiled-coil region" evidence="1">
    <location>
        <begin position="154"/>
        <end position="188"/>
    </location>
</feature>
<dbReference type="Pfam" id="PF25917">
    <property type="entry name" value="BSH_RND"/>
    <property type="match status" value="1"/>
</dbReference>
<feature type="region of interest" description="Disordered" evidence="2">
    <location>
        <begin position="407"/>
        <end position="428"/>
    </location>
</feature>
<evidence type="ECO:0000259" key="5">
    <source>
        <dbReference type="Pfam" id="PF25917"/>
    </source>
</evidence>
<dbReference type="InterPro" id="IPR050739">
    <property type="entry name" value="MFP"/>
</dbReference>
<keyword evidence="8" id="KW-1185">Reference proteome</keyword>
<gene>
    <name evidence="7" type="ORF">SAMN05216548_109115</name>
</gene>
<feature type="domain" description="p-hydroxybenzoic acid efflux pump subunit AaeA-like beta-barrel" evidence="6">
    <location>
        <begin position="308"/>
        <end position="400"/>
    </location>
</feature>
<dbReference type="EMBL" id="FOFG01000009">
    <property type="protein sequence ID" value="SEQ95376.1"/>
    <property type="molecule type" value="Genomic_DNA"/>
</dbReference>
<evidence type="ECO:0000256" key="1">
    <source>
        <dbReference type="SAM" id="Coils"/>
    </source>
</evidence>
<organism evidence="7 8">
    <name type="scientific">Faunimonas pinastri</name>
    <dbReference type="NCBI Taxonomy" id="1855383"/>
    <lineage>
        <taxon>Bacteria</taxon>
        <taxon>Pseudomonadati</taxon>
        <taxon>Pseudomonadota</taxon>
        <taxon>Alphaproteobacteria</taxon>
        <taxon>Hyphomicrobiales</taxon>
        <taxon>Afifellaceae</taxon>
        <taxon>Faunimonas</taxon>
    </lineage>
</organism>
<name>A0A1H9K823_9HYPH</name>
<evidence type="ECO:0000313" key="8">
    <source>
        <dbReference type="Proteomes" id="UP000199647"/>
    </source>
</evidence>
<proteinExistence type="predicted"/>
<feature type="domain" description="Multidrug resistance protein MdtA-like alpha-helical hairpin" evidence="4">
    <location>
        <begin position="175"/>
        <end position="237"/>
    </location>
</feature>